<evidence type="ECO:0000256" key="2">
    <source>
        <dbReference type="ARBA" id="ARBA00007821"/>
    </source>
</evidence>
<feature type="transmembrane region" description="Helical" evidence="11">
    <location>
        <begin position="1653"/>
        <end position="1676"/>
    </location>
</feature>
<dbReference type="InterPro" id="IPR027272">
    <property type="entry name" value="Piezo"/>
</dbReference>
<keyword evidence="4" id="KW-1003">Cell membrane</keyword>
<feature type="transmembrane region" description="Helical" evidence="11">
    <location>
        <begin position="1067"/>
        <end position="1085"/>
    </location>
</feature>
<dbReference type="InterPro" id="IPR031805">
    <property type="entry name" value="Piezo_TM25-28"/>
</dbReference>
<feature type="domain" description="Piezo non-specific cation channel cap" evidence="12">
    <location>
        <begin position="1450"/>
        <end position="1740"/>
    </location>
</feature>
<dbReference type="Pfam" id="PF15917">
    <property type="entry name" value="Piezo_TM25-28"/>
    <property type="match status" value="1"/>
</dbReference>
<feature type="transmembrane region" description="Helical" evidence="11">
    <location>
        <begin position="206"/>
        <end position="225"/>
    </location>
</feature>
<evidence type="ECO:0000256" key="6">
    <source>
        <dbReference type="ARBA" id="ARBA00022989"/>
    </source>
</evidence>
<feature type="transmembrane region" description="Helical" evidence="11">
    <location>
        <begin position="1039"/>
        <end position="1060"/>
    </location>
</feature>
<feature type="region of interest" description="Disordered" evidence="10">
    <location>
        <begin position="688"/>
        <end position="717"/>
    </location>
</feature>
<dbReference type="EMBL" id="JAAWVN010009834">
    <property type="protein sequence ID" value="MBN3290847.1"/>
    <property type="molecule type" value="Genomic_DNA"/>
</dbReference>
<feature type="region of interest" description="Disordered" evidence="10">
    <location>
        <begin position="42"/>
        <end position="87"/>
    </location>
</feature>
<evidence type="ECO:0000313" key="18">
    <source>
        <dbReference type="Proteomes" id="UP001166052"/>
    </source>
</evidence>
<feature type="transmembrane region" description="Helical" evidence="11">
    <location>
        <begin position="431"/>
        <end position="449"/>
    </location>
</feature>
<feature type="compositionally biased region" description="Polar residues" evidence="10">
    <location>
        <begin position="955"/>
        <end position="976"/>
    </location>
</feature>
<comment type="caution">
    <text evidence="17">The sequence shown here is derived from an EMBL/GenBank/DDBJ whole genome shotgun (WGS) entry which is preliminary data.</text>
</comment>
<evidence type="ECO:0000256" key="4">
    <source>
        <dbReference type="ARBA" id="ARBA00022475"/>
    </source>
</evidence>
<keyword evidence="7" id="KW-0406">Ion transport</keyword>
<feature type="transmembrane region" description="Helical" evidence="11">
    <location>
        <begin position="357"/>
        <end position="375"/>
    </location>
</feature>
<evidence type="ECO:0000256" key="3">
    <source>
        <dbReference type="ARBA" id="ARBA00022448"/>
    </source>
</evidence>
<feature type="transmembrane region" description="Helical" evidence="11">
    <location>
        <begin position="180"/>
        <end position="200"/>
    </location>
</feature>
<name>A0ABS2YVN0_POLSE</name>
<feature type="compositionally biased region" description="Polar residues" evidence="10">
    <location>
        <begin position="925"/>
        <end position="936"/>
    </location>
</feature>
<reference evidence="17" key="1">
    <citation type="journal article" date="2021" name="Cell">
        <title>Tracing the genetic footprints of vertebrate landing in non-teleost ray-finned fishes.</title>
        <authorList>
            <person name="Bi X."/>
            <person name="Wang K."/>
            <person name="Yang L."/>
            <person name="Pan H."/>
            <person name="Jiang H."/>
            <person name="Wei Q."/>
            <person name="Fang M."/>
            <person name="Yu H."/>
            <person name="Zhu C."/>
            <person name="Cai Y."/>
            <person name="He Y."/>
            <person name="Gan X."/>
            <person name="Zeng H."/>
            <person name="Yu D."/>
            <person name="Zhu Y."/>
            <person name="Jiang H."/>
            <person name="Qiu Q."/>
            <person name="Yang H."/>
            <person name="Zhang Y.E."/>
            <person name="Wang W."/>
            <person name="Zhu M."/>
            <person name="He S."/>
            <person name="Zhang G."/>
        </authorList>
    </citation>
    <scope>NUCLEOTIDE SEQUENCE</scope>
    <source>
        <strain evidence="17">Bchr_001</strain>
    </source>
</reference>
<evidence type="ECO:0000256" key="11">
    <source>
        <dbReference type="SAM" id="Phobius"/>
    </source>
</evidence>
<feature type="transmembrane region" description="Helical" evidence="11">
    <location>
        <begin position="154"/>
        <end position="173"/>
    </location>
</feature>
<feature type="region of interest" description="Disordered" evidence="10">
    <location>
        <begin position="780"/>
        <end position="826"/>
    </location>
</feature>
<comment type="similarity">
    <text evidence="2">Belongs to the PIEZO (TC 1.A.75) family.</text>
</comment>
<dbReference type="InterPro" id="IPR056769">
    <property type="entry name" value="Piezo_TM1-24"/>
</dbReference>
<feature type="non-terminal residue" evidence="17">
    <location>
        <position position="1"/>
    </location>
</feature>
<feature type="domain" description="Piezo TM25-28" evidence="13">
    <location>
        <begin position="621"/>
        <end position="781"/>
    </location>
</feature>
<dbReference type="InterPro" id="IPR056770">
    <property type="entry name" value="Piezo_THU9_anchor"/>
</dbReference>
<evidence type="ECO:0000256" key="1">
    <source>
        <dbReference type="ARBA" id="ARBA00004651"/>
    </source>
</evidence>
<keyword evidence="5 11" id="KW-0812">Transmembrane</keyword>
<keyword evidence="6 11" id="KW-1133">Transmembrane helix</keyword>
<proteinExistence type="inferred from homology"/>
<gene>
    <name evidence="17" type="primary">Piezo1</name>
    <name evidence="17" type="ORF">GTO92_0004861</name>
</gene>
<feature type="transmembrane region" description="Helical" evidence="11">
    <location>
        <begin position="1013"/>
        <end position="1033"/>
    </location>
</feature>
<keyword evidence="8 11" id="KW-0472">Membrane</keyword>
<evidence type="ECO:0000259" key="15">
    <source>
        <dbReference type="Pfam" id="PF24871"/>
    </source>
</evidence>
<dbReference type="InterPro" id="IPR031334">
    <property type="entry name" value="Piezo_cap_dom"/>
</dbReference>
<dbReference type="PANTHER" id="PTHR47049">
    <property type="entry name" value="PIEZO-TYPE MECHANOSENSITIVE ION CHANNEL HOMOLOG"/>
    <property type="match status" value="1"/>
</dbReference>
<comment type="subcellular location">
    <subcellularLocation>
        <location evidence="1">Cell membrane</location>
        <topology evidence="1">Multi-pass membrane protein</topology>
    </subcellularLocation>
</comment>
<feature type="non-terminal residue" evidence="17">
    <location>
        <position position="1742"/>
    </location>
</feature>
<protein>
    <submittedName>
        <fullName evidence="17">PIEZ1 protein</fullName>
    </submittedName>
</protein>
<feature type="domain" description="Piezo transmembrane helical unit" evidence="14">
    <location>
        <begin position="1023"/>
        <end position="1145"/>
    </location>
</feature>
<dbReference type="Pfam" id="PF23188">
    <property type="entry name" value="THU_Piezo1"/>
    <property type="match status" value="1"/>
</dbReference>
<evidence type="ECO:0000256" key="9">
    <source>
        <dbReference type="ARBA" id="ARBA00023303"/>
    </source>
</evidence>
<feature type="compositionally biased region" description="Basic and acidic residues" evidence="10">
    <location>
        <begin position="795"/>
        <end position="818"/>
    </location>
</feature>
<dbReference type="Pfam" id="PF24871">
    <property type="entry name" value="Piezo_TM1-24"/>
    <property type="match status" value="1"/>
</dbReference>
<dbReference type="Proteomes" id="UP001166052">
    <property type="component" value="Unassembled WGS sequence"/>
</dbReference>
<evidence type="ECO:0000259" key="12">
    <source>
        <dbReference type="Pfam" id="PF12166"/>
    </source>
</evidence>
<sequence length="1742" mass="202418">MSADFSIIKELKQNREKWVNDCTSYQEHSSFSNNMAMTVQFKKEEESYGKAREGDLQEGDREDSNVFETNGNEAERRTPPTEPLSDNETEYDMLCREPSVSNRATLLAAQLRVTAFRFLKDISRFLVIALLGLAEPGRNETRLKVVGELIMSFYAKYWIYVCGGMFIMVSFAGKLVGYKIVYMLLFLLCLSLYQMYYSLWRRLLKVFWWLVVAYTMLVLIIIYTFQFEDFPMYWKNFTGFTEEQREPESEAELLQDEEEMDGHEDEQTKPGDNQSDDDYVPSKWGLVMNRLKVLFKKFAEILTQVQSFIWRILELHILKIVAFFNIWVALREPSVMNLVLVVLWCFAMPYSRFRRMASCLSTVWACVIIVCKMLYQLSVVSPIEYSSTCTKPQLNETNLNENDIQLSLLYKEPVDPAIWFGFGKSINILNYIKNHLLVLMLLVFEATVYRHQSHYYRQHQTSPAATEAVFPEASRENLDYGVLCCVKYFVNYCFYKFGLEQWKVFEDEKTQEWIQLAGENCDEPNPMRGRTVNPVPNFINCRCYLDMMKVVVFRHLFWFVLAVVFVTGSTRISVFGLGYLMACFYFLLFGNNLLLKSAKARLRLWDCLIMYNVAVIISKNMLSRRVFHSYYFLHVTADQKASTRQASRGFELFKASIVKSMNFHQETERKSIAQLKRQMERIWAKQQKYKEGHHSSESKEEHPEQDTDRKQTSKQKKKWWRPWVDHATVLHSGEYYLFESDSEEEEDLLAEEQKPIRQSAFQLAYQAWITNAKSALKQRRQFKKEMRRQAKHKARQDSPHHSGKEDEVTEDVRGKNEDELLEEEDSGKSDIVQRILDILKFLWVLFLAMVDGITQWLNTLTKQYVDTSTVLWIERYLLTHNINQVPCNEIPDDARSEKSESPTVESAIQGADTNEVDEDKGVNGQVDQSHPESSANAFELEELPPIDRETPVTMCYSTSTNSSEHPLDLESNTFPTHQRPRTASELLKDRDLPFEELEESARFYSSQNRGLKLLFALYNLLAANSELVCYFIIVLNNMVTASVISLVLPILIFLWAMLAIPRPSKRFWMIAIVYTEVMVVVKYLFQFGFFPWNSYYDTKINEGKPFFPPRILGLEKTDNYIRYDLMQLLVLFFHRSLLRRYGLWDQDEGMAEKKKMAVEKSEDTEESCLKKVVKKPDEEAEICEAAAAKPVEDVESDKKQEDIVEHTLEEPIGKGEKQENLLRFRKNKRSSDEVSIVNEGAKPKMKVKEKRKDAASRKLRAIGKKLKLVMLTLMFSQNPVAQLWYFVKCIYFALSAYQIRCGYPTRILGNFLTKKYNHLNLFLFQGFRLVPFLVELRAVMDWVWTDTTLSLSDWMCVEDIYANIFIIKCSRETEKKYPQPKGQKKKKIVKYGMGGLIIVFLICIIWFPLLFISLVRSVVGVVNHPVDVTVTVKLGGYEPLFTMSAQQQSIQPFTESNYDNLTKTFGTNPVAMQFITMYSYEDIVTANIEGSSGSVWRISPPSRLKMIEELRNSTADMTLRLMWTFQRDPGRGGTVENAFDKHSIDLKHNDPVRIQLASLLLGNDTNVVNVPHMFPNYIRAPNGADAKPVKQLYEDYEDSYLDVNLTLIKTQGSDSAGFQEWWDIHISDCDSSQEDCDVLPMVIFSDKISPPSLGFLAGYGIMGLYLSVVLVIGKFVRGFFSEISHSIMFEELPCVDRILKLCNDIFLVRETGELELEEELFSKLIFLYRSPETMIKWTREKD</sequence>
<keyword evidence="9" id="KW-0407">Ion channel</keyword>
<feature type="transmembrane region" description="Helical" evidence="11">
    <location>
        <begin position="308"/>
        <end position="328"/>
    </location>
</feature>
<feature type="region of interest" description="Disordered" evidence="10">
    <location>
        <begin position="251"/>
        <end position="278"/>
    </location>
</feature>
<dbReference type="PANTHER" id="PTHR47049:SF5">
    <property type="entry name" value="PIEZO-TYPE MECHANOSENSITIVE ION CHANNEL COMPONENT"/>
    <property type="match status" value="1"/>
</dbReference>
<evidence type="ECO:0000313" key="17">
    <source>
        <dbReference type="EMBL" id="MBN3290847.1"/>
    </source>
</evidence>
<evidence type="ECO:0000256" key="7">
    <source>
        <dbReference type="ARBA" id="ARBA00023065"/>
    </source>
</evidence>
<accession>A0ABS2YVN0</accession>
<keyword evidence="18" id="KW-1185">Reference proteome</keyword>
<keyword evidence="3" id="KW-0813">Transport</keyword>
<feature type="compositionally biased region" description="Basic and acidic residues" evidence="10">
    <location>
        <begin position="688"/>
        <end position="711"/>
    </location>
</feature>
<evidence type="ECO:0000259" key="13">
    <source>
        <dbReference type="Pfam" id="PF15917"/>
    </source>
</evidence>
<organism evidence="17 18">
    <name type="scientific">Polypterus senegalus</name>
    <name type="common">Senegal bichir</name>
    <dbReference type="NCBI Taxonomy" id="55291"/>
    <lineage>
        <taxon>Eukaryota</taxon>
        <taxon>Metazoa</taxon>
        <taxon>Chordata</taxon>
        <taxon>Craniata</taxon>
        <taxon>Vertebrata</taxon>
        <taxon>Euteleostomi</taxon>
        <taxon>Actinopterygii</taxon>
        <taxon>Polypteriformes</taxon>
        <taxon>Polypteridae</taxon>
        <taxon>Polypterus</taxon>
    </lineage>
</organism>
<feature type="domain" description="Piezo THU9 and anchor" evidence="16">
    <location>
        <begin position="1274"/>
        <end position="1413"/>
    </location>
</feature>
<dbReference type="Pfam" id="PF24874">
    <property type="entry name" value="Piezo_THU9_anchor"/>
    <property type="match status" value="1"/>
</dbReference>
<feature type="region of interest" description="Disordered" evidence="10">
    <location>
        <begin position="889"/>
        <end position="982"/>
    </location>
</feature>
<evidence type="ECO:0000256" key="10">
    <source>
        <dbReference type="SAM" id="MobiDB-lite"/>
    </source>
</evidence>
<feature type="transmembrane region" description="Helical" evidence="11">
    <location>
        <begin position="574"/>
        <end position="595"/>
    </location>
</feature>
<evidence type="ECO:0000259" key="16">
    <source>
        <dbReference type="Pfam" id="PF24874"/>
    </source>
</evidence>
<feature type="compositionally biased region" description="Acidic residues" evidence="10">
    <location>
        <begin position="251"/>
        <end position="264"/>
    </location>
</feature>
<feature type="compositionally biased region" description="Basic and acidic residues" evidence="10">
    <location>
        <begin position="42"/>
        <end position="64"/>
    </location>
</feature>
<dbReference type="InterPro" id="IPR056768">
    <property type="entry name" value="THU_Piezo"/>
</dbReference>
<evidence type="ECO:0000256" key="5">
    <source>
        <dbReference type="ARBA" id="ARBA00022692"/>
    </source>
</evidence>
<dbReference type="Pfam" id="PF12166">
    <property type="entry name" value="Piezo_cap"/>
    <property type="match status" value="1"/>
</dbReference>
<evidence type="ECO:0000256" key="8">
    <source>
        <dbReference type="ARBA" id="ARBA00023136"/>
    </source>
</evidence>
<feature type="domain" description="Piezo TM1-24" evidence="15">
    <location>
        <begin position="135"/>
        <end position="245"/>
    </location>
</feature>
<feature type="transmembrane region" description="Helical" evidence="11">
    <location>
        <begin position="1391"/>
        <end position="1415"/>
    </location>
</feature>
<feature type="transmembrane region" description="Helical" evidence="11">
    <location>
        <begin position="551"/>
        <end position="568"/>
    </location>
</feature>
<evidence type="ECO:0000259" key="14">
    <source>
        <dbReference type="Pfam" id="PF23188"/>
    </source>
</evidence>